<evidence type="ECO:0000256" key="2">
    <source>
        <dbReference type="ARBA" id="ARBA00007441"/>
    </source>
</evidence>
<keyword evidence="6" id="KW-0663">Pyridoxal phosphate</keyword>
<organism evidence="9 10">
    <name type="scientific">Pseudoxanthobacter soli DSM 19599</name>
    <dbReference type="NCBI Taxonomy" id="1123029"/>
    <lineage>
        <taxon>Bacteria</taxon>
        <taxon>Pseudomonadati</taxon>
        <taxon>Pseudomonadota</taxon>
        <taxon>Alphaproteobacteria</taxon>
        <taxon>Hyphomicrobiales</taxon>
        <taxon>Segnochrobactraceae</taxon>
        <taxon>Pseudoxanthobacter</taxon>
    </lineage>
</organism>
<evidence type="ECO:0000256" key="1">
    <source>
        <dbReference type="ARBA" id="ARBA00001933"/>
    </source>
</evidence>
<comment type="similarity">
    <text evidence="2">Belongs to the class-I pyridoxal-phosphate-dependent aminotransferase family.</text>
</comment>
<evidence type="ECO:0000313" key="10">
    <source>
        <dbReference type="Proteomes" id="UP000186406"/>
    </source>
</evidence>
<dbReference type="STRING" id="1123029.SAMN02745172_00391"/>
<dbReference type="InterPro" id="IPR050596">
    <property type="entry name" value="AspAT/PAT-like"/>
</dbReference>
<comment type="catalytic activity">
    <reaction evidence="7">
        <text>L-aspartate + 2-oxoglutarate = oxaloacetate + L-glutamate</text>
        <dbReference type="Rhea" id="RHEA:21824"/>
        <dbReference type="ChEBI" id="CHEBI:16452"/>
        <dbReference type="ChEBI" id="CHEBI:16810"/>
        <dbReference type="ChEBI" id="CHEBI:29985"/>
        <dbReference type="ChEBI" id="CHEBI:29991"/>
        <dbReference type="EC" id="2.6.1.1"/>
    </reaction>
</comment>
<dbReference type="EC" id="2.6.1.1" evidence="3"/>
<dbReference type="CDD" id="cd00609">
    <property type="entry name" value="AAT_like"/>
    <property type="match status" value="1"/>
</dbReference>
<dbReference type="SUPFAM" id="SSF53383">
    <property type="entry name" value="PLP-dependent transferases"/>
    <property type="match status" value="1"/>
</dbReference>
<evidence type="ECO:0000256" key="5">
    <source>
        <dbReference type="ARBA" id="ARBA00022679"/>
    </source>
</evidence>
<dbReference type="AlphaFoldDB" id="A0A1M7Z771"/>
<dbReference type="Gene3D" id="3.90.1150.10">
    <property type="entry name" value="Aspartate Aminotransferase, domain 1"/>
    <property type="match status" value="1"/>
</dbReference>
<gene>
    <name evidence="9" type="ORF">SAMN02745172_00391</name>
</gene>
<dbReference type="NCBIfam" id="NF004770">
    <property type="entry name" value="PRK06108.1"/>
    <property type="match status" value="1"/>
</dbReference>
<evidence type="ECO:0000313" key="9">
    <source>
        <dbReference type="EMBL" id="SHO60719.1"/>
    </source>
</evidence>
<reference evidence="9 10" key="1">
    <citation type="submission" date="2016-12" db="EMBL/GenBank/DDBJ databases">
        <authorList>
            <person name="Song W.-J."/>
            <person name="Kurnit D.M."/>
        </authorList>
    </citation>
    <scope>NUCLEOTIDE SEQUENCE [LARGE SCALE GENOMIC DNA]</scope>
    <source>
        <strain evidence="9 10">DSM 19599</strain>
    </source>
</reference>
<dbReference type="GO" id="GO:0006520">
    <property type="term" value="P:amino acid metabolic process"/>
    <property type="evidence" value="ECO:0007669"/>
    <property type="project" value="InterPro"/>
</dbReference>
<dbReference type="GO" id="GO:0004069">
    <property type="term" value="F:L-aspartate:2-oxoglutarate aminotransferase activity"/>
    <property type="evidence" value="ECO:0007669"/>
    <property type="project" value="UniProtKB-EC"/>
</dbReference>
<evidence type="ECO:0000256" key="7">
    <source>
        <dbReference type="ARBA" id="ARBA00049185"/>
    </source>
</evidence>
<protein>
    <recommendedName>
        <fullName evidence="3">aspartate transaminase</fullName>
        <ecNumber evidence="3">2.6.1.1</ecNumber>
    </recommendedName>
</protein>
<proteinExistence type="inferred from homology"/>
<dbReference type="InterPro" id="IPR015424">
    <property type="entry name" value="PyrdxlP-dep_Trfase"/>
</dbReference>
<dbReference type="RefSeq" id="WP_073625506.1">
    <property type="nucleotide sequence ID" value="NZ_FRXO01000001.1"/>
</dbReference>
<comment type="cofactor">
    <cofactor evidence="1">
        <name>pyridoxal 5'-phosphate</name>
        <dbReference type="ChEBI" id="CHEBI:597326"/>
    </cofactor>
</comment>
<dbReference type="GO" id="GO:0030170">
    <property type="term" value="F:pyridoxal phosphate binding"/>
    <property type="evidence" value="ECO:0007669"/>
    <property type="project" value="InterPro"/>
</dbReference>
<dbReference type="Gene3D" id="3.40.640.10">
    <property type="entry name" value="Type I PLP-dependent aspartate aminotransferase-like (Major domain)"/>
    <property type="match status" value="1"/>
</dbReference>
<dbReference type="Proteomes" id="UP000186406">
    <property type="component" value="Unassembled WGS sequence"/>
</dbReference>
<keyword evidence="4 9" id="KW-0032">Aminotransferase</keyword>
<dbReference type="InterPro" id="IPR015421">
    <property type="entry name" value="PyrdxlP-dep_Trfase_major"/>
</dbReference>
<evidence type="ECO:0000256" key="4">
    <source>
        <dbReference type="ARBA" id="ARBA00022576"/>
    </source>
</evidence>
<evidence type="ECO:0000256" key="6">
    <source>
        <dbReference type="ARBA" id="ARBA00022898"/>
    </source>
</evidence>
<dbReference type="InterPro" id="IPR015422">
    <property type="entry name" value="PyrdxlP-dep_Trfase_small"/>
</dbReference>
<dbReference type="EMBL" id="FRXO01000001">
    <property type="protein sequence ID" value="SHO60719.1"/>
    <property type="molecule type" value="Genomic_DNA"/>
</dbReference>
<dbReference type="Pfam" id="PF00155">
    <property type="entry name" value="Aminotran_1_2"/>
    <property type="match status" value="1"/>
</dbReference>
<evidence type="ECO:0000256" key="3">
    <source>
        <dbReference type="ARBA" id="ARBA00012753"/>
    </source>
</evidence>
<keyword evidence="5 9" id="KW-0808">Transferase</keyword>
<sequence length="396" mass="43323">MTAEPRPAPDFAAELSTLARSTPNSGIVDIMNYGRAKEGLVRLWVGEGELPTPSFITEAASRGMAAGETFYTYQHGLPELRRAIADYHERMFGRPFSEDRFFVTTGGMHALDIAVKLITEPGDEVIVPSPTWPNVPAAVTVNRAVPVSVPIDYRDRRWVLDIDRLAAAIGPKTRAIALNSPANPTGWTADLDTLKAVLALAREHGLWILADEVYGRFSFKGEMAPSFHEIADDADRILWINTFSKNWAMTGWRLGWIEAPPAFAQAIENFVQYSTSGIPGFLQRGALAAIERGDGFIAYQNERVRQALAIMNQALAGANRISYAEPDGAFYLFLSVEGFADSRALAFRLIDEAGVGLAPGGAFGPGGEGFLRLCLARSEAQIREGASRLHDWLLRL</sequence>
<dbReference type="PANTHER" id="PTHR46383">
    <property type="entry name" value="ASPARTATE AMINOTRANSFERASE"/>
    <property type="match status" value="1"/>
</dbReference>
<name>A0A1M7Z771_9HYPH</name>
<dbReference type="OrthoDB" id="8109430at2"/>
<evidence type="ECO:0000259" key="8">
    <source>
        <dbReference type="Pfam" id="PF00155"/>
    </source>
</evidence>
<feature type="domain" description="Aminotransferase class I/classII large" evidence="8">
    <location>
        <begin position="49"/>
        <end position="389"/>
    </location>
</feature>
<accession>A0A1M7Z771</accession>
<dbReference type="InterPro" id="IPR004839">
    <property type="entry name" value="Aminotransferase_I/II_large"/>
</dbReference>
<keyword evidence="10" id="KW-1185">Reference proteome</keyword>